<accession>A0A4Z0NCM4</accession>
<keyword evidence="2" id="KW-1185">Reference proteome</keyword>
<comment type="caution">
    <text evidence="1">The sequence shown here is derived from an EMBL/GenBank/DDBJ whole genome shotgun (WGS) entry which is preliminary data.</text>
</comment>
<dbReference type="RefSeq" id="WP_135419810.1">
    <property type="nucleotide sequence ID" value="NZ_SRLB01000059.1"/>
</dbReference>
<dbReference type="EMBL" id="SRLB01000059">
    <property type="protein sequence ID" value="TGD92631.1"/>
    <property type="molecule type" value="Genomic_DNA"/>
</dbReference>
<sequence>MSMRERTTDHIAYGSVEMLLEHAAECLHSAARKADLAVACADSSDRPGLNYHARQGAAYFEQALGFLQMLNEAVDAAKAERLLA</sequence>
<protein>
    <submittedName>
        <fullName evidence="1">Uncharacterized protein</fullName>
    </submittedName>
</protein>
<evidence type="ECO:0000313" key="1">
    <source>
        <dbReference type="EMBL" id="TGD92631.1"/>
    </source>
</evidence>
<name>A0A4Z0NCM4_9HYPH</name>
<gene>
    <name evidence="1" type="ORF">EU555_34415</name>
</gene>
<reference evidence="1 2" key="1">
    <citation type="submission" date="2019-04" db="EMBL/GenBank/DDBJ databases">
        <authorList>
            <person name="Feng G."/>
            <person name="Zhu H."/>
        </authorList>
    </citation>
    <scope>NUCLEOTIDE SEQUENCE [LARGE SCALE GENOMIC DNA]</scope>
    <source>
        <strain evidence="1 2">6HR-1</strain>
    </source>
</reference>
<dbReference type="AlphaFoldDB" id="A0A4Z0NCM4"/>
<dbReference type="OrthoDB" id="8003591at2"/>
<evidence type="ECO:0000313" key="2">
    <source>
        <dbReference type="Proteomes" id="UP000297535"/>
    </source>
</evidence>
<proteinExistence type="predicted"/>
<dbReference type="Proteomes" id="UP000297535">
    <property type="component" value="Unassembled WGS sequence"/>
</dbReference>
<organism evidence="1 2">
    <name type="scientific">Methylobacterium nonmethylotrophicum</name>
    <dbReference type="NCBI Taxonomy" id="1141884"/>
    <lineage>
        <taxon>Bacteria</taxon>
        <taxon>Pseudomonadati</taxon>
        <taxon>Pseudomonadota</taxon>
        <taxon>Alphaproteobacteria</taxon>
        <taxon>Hyphomicrobiales</taxon>
        <taxon>Methylobacteriaceae</taxon>
        <taxon>Methylobacterium</taxon>
    </lineage>
</organism>